<dbReference type="EMBL" id="CAKXAJ010026266">
    <property type="protein sequence ID" value="CAH2264898.1"/>
    <property type="molecule type" value="Genomic_DNA"/>
</dbReference>
<evidence type="ECO:0000256" key="5">
    <source>
        <dbReference type="SAM" id="Phobius"/>
    </source>
</evidence>
<dbReference type="AlphaFoldDB" id="A0A8S4SDL8"/>
<dbReference type="Pfam" id="PF13886">
    <property type="entry name" value="TM7S3_TM198"/>
    <property type="match status" value="1"/>
</dbReference>
<evidence type="ECO:0000256" key="2">
    <source>
        <dbReference type="ARBA" id="ARBA00022692"/>
    </source>
</evidence>
<evidence type="ECO:0000259" key="7">
    <source>
        <dbReference type="Pfam" id="PF13886"/>
    </source>
</evidence>
<organism evidence="8 9">
    <name type="scientific">Pararge aegeria aegeria</name>
    <dbReference type="NCBI Taxonomy" id="348720"/>
    <lineage>
        <taxon>Eukaryota</taxon>
        <taxon>Metazoa</taxon>
        <taxon>Ecdysozoa</taxon>
        <taxon>Arthropoda</taxon>
        <taxon>Hexapoda</taxon>
        <taxon>Insecta</taxon>
        <taxon>Pterygota</taxon>
        <taxon>Neoptera</taxon>
        <taxon>Endopterygota</taxon>
        <taxon>Lepidoptera</taxon>
        <taxon>Glossata</taxon>
        <taxon>Ditrysia</taxon>
        <taxon>Papilionoidea</taxon>
        <taxon>Nymphalidae</taxon>
        <taxon>Satyrinae</taxon>
        <taxon>Satyrini</taxon>
        <taxon>Parargina</taxon>
        <taxon>Pararge</taxon>
    </lineage>
</organism>
<feature type="transmembrane region" description="Helical" evidence="5">
    <location>
        <begin position="284"/>
        <end position="304"/>
    </location>
</feature>
<feature type="transmembrane region" description="Helical" evidence="5">
    <location>
        <begin position="367"/>
        <end position="385"/>
    </location>
</feature>
<evidence type="ECO:0000256" key="4">
    <source>
        <dbReference type="ARBA" id="ARBA00023136"/>
    </source>
</evidence>
<name>A0A8S4SDL8_9NEOP</name>
<feature type="transmembrane region" description="Helical" evidence="5">
    <location>
        <begin position="397"/>
        <end position="415"/>
    </location>
</feature>
<evidence type="ECO:0000256" key="6">
    <source>
        <dbReference type="SAM" id="SignalP"/>
    </source>
</evidence>
<comment type="subcellular location">
    <subcellularLocation>
        <location evidence="1">Membrane</location>
        <topology evidence="1">Multi-pass membrane protein</topology>
    </subcellularLocation>
</comment>
<feature type="transmembrane region" description="Helical" evidence="5">
    <location>
        <begin position="311"/>
        <end position="331"/>
    </location>
</feature>
<feature type="signal peptide" evidence="6">
    <location>
        <begin position="1"/>
        <end position="25"/>
    </location>
</feature>
<feature type="transmembrane region" description="Helical" evidence="5">
    <location>
        <begin position="476"/>
        <end position="495"/>
    </location>
</feature>
<feature type="chain" id="PRO_5035759793" evidence="6">
    <location>
        <begin position="26"/>
        <end position="550"/>
    </location>
</feature>
<keyword evidence="4 5" id="KW-0472">Membrane</keyword>
<evidence type="ECO:0000256" key="1">
    <source>
        <dbReference type="ARBA" id="ARBA00004141"/>
    </source>
</evidence>
<feature type="transmembrane region" description="Helical" evidence="5">
    <location>
        <begin position="420"/>
        <end position="438"/>
    </location>
</feature>
<dbReference type="PANTHER" id="PTHR15937">
    <property type="entry name" value="TRANSMEMBRANE 7 SUPERFAMILY MEMBER 3"/>
    <property type="match status" value="1"/>
</dbReference>
<evidence type="ECO:0000313" key="8">
    <source>
        <dbReference type="EMBL" id="CAH2264898.1"/>
    </source>
</evidence>
<evidence type="ECO:0000313" key="9">
    <source>
        <dbReference type="Proteomes" id="UP000838756"/>
    </source>
</evidence>
<gene>
    <name evidence="8" type="primary">jg5715</name>
    <name evidence="8" type="ORF">PAEG_LOCUS24711</name>
</gene>
<keyword evidence="9" id="KW-1185">Reference proteome</keyword>
<dbReference type="OrthoDB" id="5967337at2759"/>
<reference evidence="8" key="1">
    <citation type="submission" date="2022-03" db="EMBL/GenBank/DDBJ databases">
        <authorList>
            <person name="Lindestad O."/>
        </authorList>
    </citation>
    <scope>NUCLEOTIDE SEQUENCE</scope>
</reference>
<feature type="transmembrane region" description="Helical" evidence="5">
    <location>
        <begin position="337"/>
        <end position="360"/>
    </location>
</feature>
<evidence type="ECO:0000256" key="3">
    <source>
        <dbReference type="ARBA" id="ARBA00022989"/>
    </source>
</evidence>
<keyword evidence="3 5" id="KW-1133">Transmembrane helix</keyword>
<keyword evidence="6" id="KW-0732">Signal</keyword>
<dbReference type="Pfam" id="PF25992">
    <property type="entry name" value="Ig_TM7SF3_N"/>
    <property type="match status" value="1"/>
</dbReference>
<comment type="caution">
    <text evidence="8">The sequence shown here is derived from an EMBL/GenBank/DDBJ whole genome shotgun (WGS) entry which is preliminary data.</text>
</comment>
<dbReference type="Proteomes" id="UP000838756">
    <property type="component" value="Unassembled WGS sequence"/>
</dbReference>
<dbReference type="GO" id="GO:0043069">
    <property type="term" value="P:negative regulation of programmed cell death"/>
    <property type="evidence" value="ECO:0007669"/>
    <property type="project" value="TreeGrafter"/>
</dbReference>
<dbReference type="PANTHER" id="PTHR15937:SF3">
    <property type="entry name" value="TRANSMEMBRANE 7 SUPERFAMILY MEMBER 3"/>
    <property type="match status" value="1"/>
</dbReference>
<dbReference type="InterPro" id="IPR042502">
    <property type="entry name" value="TM7SF3"/>
</dbReference>
<feature type="domain" description="TM7S3/TM198-like" evidence="7">
    <location>
        <begin position="289"/>
        <end position="494"/>
    </location>
</feature>
<keyword evidence="2 5" id="KW-0812">Transmembrane</keyword>
<protein>
    <submittedName>
        <fullName evidence="8">Jg5715 protein</fullName>
    </submittedName>
</protein>
<proteinExistence type="predicted"/>
<sequence>MLSNMLKFIILHLLLLFILADTASSQNVSVILPLNKTISWENKELYSDFFNLNSTSTLQVDFAYLNKNVSYIIFQVHSHLYNITLYNNTYTTGSYVSGSNLGMYSSVKPKLDTFFIYNPNLINLRLFISVFGYGVADPIPGGCNMEFLLPISPFMQTKYTKDYVLVDAAAAKDISDTTCNSMDKAYVLFYQLYLPERHYDADNYFDGLRKMMTIEAITEFGEYIPQSGDRLRRMLSAYPGTGAVYVAIAFSASNTSSYSVYVPTTSYACAPLDDDGCEILDDSLSQLICASLIFFGLFVCYFGHRFFKTEMFLIGLLSGAIITYILITLIADLDRPALLGASVLSGMCFGAIWLSFWWFYGMPLFTVLLSTLNVGFLFSAIIYFGLPGGLLALQSDLNFWTLFISVMLLTSLLLVSMTFLSNILCCAILGAYATIYPMDYYFGSNLKYIIINTLRRATVPQFNKAVLSPPFEWRDALMTLLWLALAITGFLFQHFHNRGRPPFPPPPRSVRPRMPGSTYYGSSVTTGRRYGVVIRPTVAPVQTERTPLLA</sequence>
<dbReference type="InterPro" id="IPR025256">
    <property type="entry name" value="TM7S3/TM198-like_dom"/>
</dbReference>
<accession>A0A8S4SDL8</accession>
<dbReference type="GO" id="GO:0005886">
    <property type="term" value="C:plasma membrane"/>
    <property type="evidence" value="ECO:0007669"/>
    <property type="project" value="TreeGrafter"/>
</dbReference>